<dbReference type="SUPFAM" id="SSF51182">
    <property type="entry name" value="RmlC-like cupins"/>
    <property type="match status" value="1"/>
</dbReference>
<dbReference type="InterPro" id="IPR025499">
    <property type="entry name" value="KdgF"/>
</dbReference>
<feature type="domain" description="Cupin type-2" evidence="1">
    <location>
        <begin position="38"/>
        <end position="102"/>
    </location>
</feature>
<sequence>MASTKVYGWDRLPREQVREGVSRTAFRGDNALMVMNWLEPGMEKKPHSHPFEQLAYVVSGRVRFEIGDDVVEVGAGEVVRIPPDVVHCGEAVGGEVALNLDVFAPVREDYLHLTEYQEPDFE</sequence>
<dbReference type="PANTHER" id="PTHR40112:SF1">
    <property type="entry name" value="H2HPP ISOMERASE"/>
    <property type="match status" value="1"/>
</dbReference>
<dbReference type="PANTHER" id="PTHR40112">
    <property type="entry name" value="H2HPP ISOMERASE"/>
    <property type="match status" value="1"/>
</dbReference>
<dbReference type="Gene3D" id="2.60.120.10">
    <property type="entry name" value="Jelly Rolls"/>
    <property type="match status" value="1"/>
</dbReference>
<dbReference type="OrthoDB" id="9811153at2"/>
<dbReference type="CDD" id="cd02238">
    <property type="entry name" value="cupin_KdgF"/>
    <property type="match status" value="1"/>
</dbReference>
<dbReference type="Proteomes" id="UP000094795">
    <property type="component" value="Unassembled WGS sequence"/>
</dbReference>
<dbReference type="InterPro" id="IPR014710">
    <property type="entry name" value="RmlC-like_jellyroll"/>
</dbReference>
<reference evidence="2 3" key="1">
    <citation type="submission" date="2015-12" db="EMBL/GenBank/DDBJ databases">
        <authorList>
            <person name="Shamseldin A."/>
            <person name="Moawad H."/>
            <person name="Abd El-Rahim W.M."/>
            <person name="Sadowsky M.J."/>
        </authorList>
    </citation>
    <scope>NUCLEOTIDE SEQUENCE [LARGE SCALE GENOMIC DNA]</scope>
    <source>
        <strain evidence="2 3">JC234</strain>
    </source>
</reference>
<evidence type="ECO:0000259" key="1">
    <source>
        <dbReference type="Pfam" id="PF07883"/>
    </source>
</evidence>
<dbReference type="AlphaFoldDB" id="A0A1C1YV26"/>
<dbReference type="Pfam" id="PF07883">
    <property type="entry name" value="Cupin_2"/>
    <property type="match status" value="1"/>
</dbReference>
<proteinExistence type="predicted"/>
<accession>A0A1C1YV26</accession>
<comment type="caution">
    <text evidence="2">The sequence shown here is derived from an EMBL/GenBank/DDBJ whole genome shotgun (WGS) entry which is preliminary data.</text>
</comment>
<dbReference type="InterPro" id="IPR011051">
    <property type="entry name" value="RmlC_Cupin_sf"/>
</dbReference>
<evidence type="ECO:0000313" key="2">
    <source>
        <dbReference type="EMBL" id="OCW57392.1"/>
    </source>
</evidence>
<dbReference type="RefSeq" id="WP_066179251.1">
    <property type="nucleotide sequence ID" value="NZ_LQZT01000016.1"/>
</dbReference>
<dbReference type="PIRSF" id="PIRSF029883">
    <property type="entry name" value="KdgF"/>
    <property type="match status" value="1"/>
</dbReference>
<gene>
    <name evidence="2" type="ORF">AWJ14_18080</name>
</gene>
<evidence type="ECO:0000313" key="3">
    <source>
        <dbReference type="Proteomes" id="UP000094795"/>
    </source>
</evidence>
<dbReference type="InterPro" id="IPR013096">
    <property type="entry name" value="Cupin_2"/>
</dbReference>
<dbReference type="InterPro" id="IPR052535">
    <property type="entry name" value="Bacilysin_H2HPP_isomerase"/>
</dbReference>
<dbReference type="STRING" id="1480615.AWJ14_18080"/>
<keyword evidence="3" id="KW-1185">Reference proteome</keyword>
<protein>
    <submittedName>
        <fullName evidence="2">Cupin</fullName>
    </submittedName>
</protein>
<name>A0A1C1YV26_9HYPH</name>
<dbReference type="EMBL" id="LQZT01000016">
    <property type="protein sequence ID" value="OCW57392.1"/>
    <property type="molecule type" value="Genomic_DNA"/>
</dbReference>
<organism evidence="2 3">
    <name type="scientific">Hoeflea olei</name>
    <dbReference type="NCBI Taxonomy" id="1480615"/>
    <lineage>
        <taxon>Bacteria</taxon>
        <taxon>Pseudomonadati</taxon>
        <taxon>Pseudomonadota</taxon>
        <taxon>Alphaproteobacteria</taxon>
        <taxon>Hyphomicrobiales</taxon>
        <taxon>Rhizobiaceae</taxon>
        <taxon>Hoeflea</taxon>
    </lineage>
</organism>